<dbReference type="Proteomes" id="UP001597546">
    <property type="component" value="Unassembled WGS sequence"/>
</dbReference>
<sequence>MYLKKILLFVTYLLFTNNSSAQMEAKSSANDFAKFIEKNYRSTNEIWKICNKNYAVIYFDFDENNKVKKYMLMIN</sequence>
<dbReference type="EMBL" id="JBHULV010000052">
    <property type="protein sequence ID" value="MFD2733164.1"/>
    <property type="molecule type" value="Genomic_DNA"/>
</dbReference>
<feature type="chain" id="PRO_5045773081" evidence="1">
    <location>
        <begin position="22"/>
        <end position="75"/>
    </location>
</feature>
<evidence type="ECO:0000256" key="1">
    <source>
        <dbReference type="SAM" id="SignalP"/>
    </source>
</evidence>
<dbReference type="RefSeq" id="WP_379042241.1">
    <property type="nucleotide sequence ID" value="NZ_JBHSKW010000020.1"/>
</dbReference>
<evidence type="ECO:0000313" key="3">
    <source>
        <dbReference type="Proteomes" id="UP001597546"/>
    </source>
</evidence>
<feature type="signal peptide" evidence="1">
    <location>
        <begin position="1"/>
        <end position="21"/>
    </location>
</feature>
<protein>
    <submittedName>
        <fullName evidence="2">Uncharacterized protein</fullName>
    </submittedName>
</protein>
<gene>
    <name evidence="2" type="ORF">ACFSSE_15755</name>
</gene>
<keyword evidence="3" id="KW-1185">Reference proteome</keyword>
<accession>A0ABW5TX49</accession>
<name>A0ABW5TX49_9SPHI</name>
<evidence type="ECO:0000313" key="2">
    <source>
        <dbReference type="EMBL" id="MFD2733164.1"/>
    </source>
</evidence>
<organism evidence="2 3">
    <name type="scientific">Pedobacter alpinus</name>
    <dbReference type="NCBI Taxonomy" id="1590643"/>
    <lineage>
        <taxon>Bacteria</taxon>
        <taxon>Pseudomonadati</taxon>
        <taxon>Bacteroidota</taxon>
        <taxon>Sphingobacteriia</taxon>
        <taxon>Sphingobacteriales</taxon>
        <taxon>Sphingobacteriaceae</taxon>
        <taxon>Pedobacter</taxon>
    </lineage>
</organism>
<keyword evidence="1" id="KW-0732">Signal</keyword>
<proteinExistence type="predicted"/>
<comment type="caution">
    <text evidence="2">The sequence shown here is derived from an EMBL/GenBank/DDBJ whole genome shotgun (WGS) entry which is preliminary data.</text>
</comment>
<reference evidence="3" key="1">
    <citation type="journal article" date="2019" name="Int. J. Syst. Evol. Microbiol.">
        <title>The Global Catalogue of Microorganisms (GCM) 10K type strain sequencing project: providing services to taxonomists for standard genome sequencing and annotation.</title>
        <authorList>
            <consortium name="The Broad Institute Genomics Platform"/>
            <consortium name="The Broad Institute Genome Sequencing Center for Infectious Disease"/>
            <person name="Wu L."/>
            <person name="Ma J."/>
        </authorList>
    </citation>
    <scope>NUCLEOTIDE SEQUENCE [LARGE SCALE GENOMIC DNA]</scope>
    <source>
        <strain evidence="3">KCTC 42456</strain>
    </source>
</reference>